<dbReference type="InterPro" id="IPR035897">
    <property type="entry name" value="Toll_tir_struct_dom_sf"/>
</dbReference>
<protein>
    <recommendedName>
        <fullName evidence="4">TIR domain-containing protein</fullName>
    </recommendedName>
</protein>
<comment type="caution">
    <text evidence="2">The sequence shown here is derived from an EMBL/GenBank/DDBJ whole genome shotgun (WGS) entry which is preliminary data.</text>
</comment>
<evidence type="ECO:0000256" key="1">
    <source>
        <dbReference type="SAM" id="Phobius"/>
    </source>
</evidence>
<keyword evidence="1" id="KW-0472">Membrane</keyword>
<proteinExistence type="predicted"/>
<dbReference type="Gene3D" id="3.40.50.10140">
    <property type="entry name" value="Toll/interleukin-1 receptor homology (TIR) domain"/>
    <property type="match status" value="1"/>
</dbReference>
<feature type="transmembrane region" description="Helical" evidence="1">
    <location>
        <begin position="223"/>
        <end position="245"/>
    </location>
</feature>
<gene>
    <name evidence="2" type="ORF">HPO_06588</name>
</gene>
<evidence type="ECO:0008006" key="4">
    <source>
        <dbReference type="Google" id="ProtNLM"/>
    </source>
</evidence>
<name>A0A062VFN5_9PROT</name>
<keyword evidence="3" id="KW-1185">Reference proteome</keyword>
<dbReference type="OrthoDB" id="105971at2"/>
<accession>A0A062VFN5</accession>
<keyword evidence="1" id="KW-1133">Transmembrane helix</keyword>
<evidence type="ECO:0000313" key="3">
    <source>
        <dbReference type="Proteomes" id="UP000027100"/>
    </source>
</evidence>
<organism evidence="2 3">
    <name type="scientific">Hyphomonas polymorpha PS728</name>
    <dbReference type="NCBI Taxonomy" id="1280954"/>
    <lineage>
        <taxon>Bacteria</taxon>
        <taxon>Pseudomonadati</taxon>
        <taxon>Pseudomonadota</taxon>
        <taxon>Alphaproteobacteria</taxon>
        <taxon>Hyphomonadales</taxon>
        <taxon>Hyphomonadaceae</taxon>
        <taxon>Hyphomonas</taxon>
    </lineage>
</organism>
<dbReference type="RefSeq" id="WP_035596009.1">
    <property type="nucleotide sequence ID" value="NZ_ARYM01000006.1"/>
</dbReference>
<dbReference type="PATRIC" id="fig|1280954.3.peg.1336"/>
<dbReference type="EMBL" id="ARYM01000006">
    <property type="protein sequence ID" value="KCZ99215.1"/>
    <property type="molecule type" value="Genomic_DNA"/>
</dbReference>
<dbReference type="AlphaFoldDB" id="A0A062VFN5"/>
<dbReference type="Proteomes" id="UP000027100">
    <property type="component" value="Unassembled WGS sequence"/>
</dbReference>
<dbReference type="STRING" id="1280954.HPO_06588"/>
<sequence>MSYDVFLVSAVADRDIAKLVVRRLRSLKFRVAFNQSQVDETFDPKDARDATNSQSVLVLWSENAVKSDWVRAAASVGNSRPGTLIQAAIDKTIPYEPFRQEKRYSIEGMTSRKTPEGFFQLIEELGRRDGRTDLRQWLSFGAKDDDKRADWIAAHPADPIAEDARKKREKDLGIKPAPARDAIGAAALAAASLKTNGTKAPVMPVVTAPVASAQPNPLTELGAGWGAVAAVSAAIVGMLVMAWVFRSESSPEMAAASHAIANSRMATVTCPAGTVPRSLLSVLETGPIIDDTQPQIIDDTTAPEEGTDTPE</sequence>
<dbReference type="SUPFAM" id="SSF52200">
    <property type="entry name" value="Toll/Interleukin receptor TIR domain"/>
    <property type="match status" value="1"/>
</dbReference>
<reference evidence="2 3" key="1">
    <citation type="journal article" date="2014" name="Antonie Van Leeuwenhoek">
        <title>Hyphomonas beringensis sp. nov. and Hyphomonas chukchiensis sp. nov., isolated from surface seawater of the Bering Sea and Chukchi Sea.</title>
        <authorList>
            <person name="Li C."/>
            <person name="Lai Q."/>
            <person name="Li G."/>
            <person name="Dong C."/>
            <person name="Wang J."/>
            <person name="Liao Y."/>
            <person name="Shao Z."/>
        </authorList>
    </citation>
    <scope>NUCLEOTIDE SEQUENCE [LARGE SCALE GENOMIC DNA]</scope>
    <source>
        <strain evidence="2 3">PS728</strain>
    </source>
</reference>
<evidence type="ECO:0000313" key="2">
    <source>
        <dbReference type="EMBL" id="KCZ99215.1"/>
    </source>
</evidence>
<keyword evidence="1" id="KW-0812">Transmembrane</keyword>